<keyword evidence="3" id="KW-1185">Reference proteome</keyword>
<sequence length="460" mass="51063">MTTNHLNRAYLEQKRLTLSKASQDYNPDYRTANFDSVGYVPAKWSMPKEKRMPWPKTNCKGNYTPNYRSVEGHVPGSSWSKQTSRSKVPPPQYPDVTYDASLSQVKRRTPTVNMKSGTSRTQNKAPSYADATYNLHYSQVDPQVKHTPSIAKQTGRDRAVMPGTHRQAVYNPSPVKPTYNVSSWSNISNPRASDVKNLSSELDFLIQQAEKQWKHVDETLAEFTDAVPAFYCSSTACYSITPLSMVSLIVSLFSTLFAQCGCSQGCFSSPYMTQQCQPSCYAPPPPAPCYQQQQPCALPQAPSPCALPQQPSPCALPPQRRYGSNDLYRFHNDGSNRAGTADHMRANSDYDQARSSAAETCNANRARANLDADVRSSNHAFCETNENEFLVHQKRNRVDTGDSCAQTAKLNMDAENACQAAQKCSERDTARMNQGRDATTCCEQTYANDACGTSAQCAFR</sequence>
<evidence type="ECO:0000256" key="1">
    <source>
        <dbReference type="SAM" id="MobiDB-lite"/>
    </source>
</evidence>
<dbReference type="EMBL" id="JARBJD010000035">
    <property type="protein sequence ID" value="KAK2958801.1"/>
    <property type="molecule type" value="Genomic_DNA"/>
</dbReference>
<name>A0ABQ9Y4Z0_9EUKA</name>
<organism evidence="2 3">
    <name type="scientific">Blattamonas nauphoetae</name>
    <dbReference type="NCBI Taxonomy" id="2049346"/>
    <lineage>
        <taxon>Eukaryota</taxon>
        <taxon>Metamonada</taxon>
        <taxon>Preaxostyla</taxon>
        <taxon>Oxymonadida</taxon>
        <taxon>Blattamonas</taxon>
    </lineage>
</organism>
<gene>
    <name evidence="2" type="ORF">BLNAU_6304</name>
</gene>
<comment type="caution">
    <text evidence="2">The sequence shown here is derived from an EMBL/GenBank/DDBJ whole genome shotgun (WGS) entry which is preliminary data.</text>
</comment>
<feature type="compositionally biased region" description="Polar residues" evidence="1">
    <location>
        <begin position="77"/>
        <end position="86"/>
    </location>
</feature>
<accession>A0ABQ9Y4Z0</accession>
<feature type="region of interest" description="Disordered" evidence="1">
    <location>
        <begin position="73"/>
        <end position="97"/>
    </location>
</feature>
<dbReference type="Proteomes" id="UP001281761">
    <property type="component" value="Unassembled WGS sequence"/>
</dbReference>
<proteinExistence type="predicted"/>
<reference evidence="2 3" key="1">
    <citation type="journal article" date="2022" name="bioRxiv">
        <title>Genomics of Preaxostyla Flagellates Illuminates Evolutionary Transitions and the Path Towards Mitochondrial Loss.</title>
        <authorList>
            <person name="Novak L.V.F."/>
            <person name="Treitli S.C."/>
            <person name="Pyrih J."/>
            <person name="Halakuc P."/>
            <person name="Pipaliya S.V."/>
            <person name="Vacek V."/>
            <person name="Brzon O."/>
            <person name="Soukal P."/>
            <person name="Eme L."/>
            <person name="Dacks J.B."/>
            <person name="Karnkowska A."/>
            <person name="Elias M."/>
            <person name="Hampl V."/>
        </authorList>
    </citation>
    <scope>NUCLEOTIDE SEQUENCE [LARGE SCALE GENOMIC DNA]</scope>
    <source>
        <strain evidence="2">NAU3</strain>
        <tissue evidence="2">Gut</tissue>
    </source>
</reference>
<protein>
    <submittedName>
        <fullName evidence="2">Uncharacterized protein</fullName>
    </submittedName>
</protein>
<evidence type="ECO:0000313" key="3">
    <source>
        <dbReference type="Proteomes" id="UP001281761"/>
    </source>
</evidence>
<evidence type="ECO:0000313" key="2">
    <source>
        <dbReference type="EMBL" id="KAK2958801.1"/>
    </source>
</evidence>